<reference evidence="13" key="1">
    <citation type="submission" date="2017-03" db="EMBL/GenBank/DDBJ databases">
        <title>Phytopthora megakarya and P. palmivora, two closely related causual agents of cacao black pod achieved similar genome size and gene model numbers by different mechanisms.</title>
        <authorList>
            <person name="Ali S."/>
            <person name="Shao J."/>
            <person name="Larry D.J."/>
            <person name="Kronmiller B."/>
            <person name="Shen D."/>
            <person name="Strem M.D."/>
            <person name="Melnick R.L."/>
            <person name="Guiltinan M.J."/>
            <person name="Tyler B.M."/>
            <person name="Meinhardt L.W."/>
            <person name="Bailey B.A."/>
        </authorList>
    </citation>
    <scope>NUCLEOTIDE SEQUENCE [LARGE SCALE GENOMIC DNA]</scope>
    <source>
        <strain evidence="13">zdho120</strain>
    </source>
</reference>
<dbReference type="GO" id="GO:0000026">
    <property type="term" value="F:alpha-1,2-mannosyltransferase activity"/>
    <property type="evidence" value="ECO:0007669"/>
    <property type="project" value="TreeGrafter"/>
</dbReference>
<dbReference type="InterPro" id="IPR022751">
    <property type="entry name" value="Alpha_mannosyltransferase"/>
</dbReference>
<sequence>MEPLIETRTSKLRKVIAQYWQRWPRTLFVLGAFVYVSLLLICIPDTSATSKLQEFSTREQFQTQSVAIDQTHNQAKLRHFQCVAWRATSKCRPNGPRLSQNDKNCSEVIVNDESGYCEIEDVNSGERFHVMRRYCNGLKHNVPFRCSSAPDFANFHIEGYTAVEKTRIPGFSLPNTVGSSRAQRDGIVMVVYPKLLPSAYATIRVLRNVLNCKLPIEIWFHVDEINGDYAQLAPLQRLAVNVRGISFHPMYNPNAKGFLSKIFAIYNSHFDRVLFLDADNVPVRDPTFLFSTREFIMNGAVFWPDFWHPRRTLFNLHARSMLWELIDTPFKDMFEQESGQLLIDRTRHAAPLELVYFYAFHRPNFFEKLELVYGDKDLFRLAWLKLEAPYHMIKAVPAMAGRSINGSFCGMTMVQHDAEGEVLFLHRNQHKLTGMENEYNAGIGAPQSDEYPDLVIWTHLLSFRNNTNTNLYLIDAYRAAPEFPQSQPCYGKRNVENQKLFELQDITRMSFAGIEADIRHFAFEAARIRQSREVQWVGEYPNNSAQGIVFR</sequence>
<dbReference type="PANTHER" id="PTHR31646">
    <property type="entry name" value="ALPHA-1,2-MANNOSYLTRANSFERASE MNN2"/>
    <property type="match status" value="1"/>
</dbReference>
<feature type="transmembrane region" description="Helical" evidence="11">
    <location>
        <begin position="23"/>
        <end position="41"/>
    </location>
</feature>
<dbReference type="GO" id="GO:0000139">
    <property type="term" value="C:Golgi membrane"/>
    <property type="evidence" value="ECO:0007669"/>
    <property type="project" value="UniProtKB-SubCell"/>
</dbReference>
<keyword evidence="9 11" id="KW-0472">Membrane</keyword>
<evidence type="ECO:0000256" key="10">
    <source>
        <dbReference type="ARBA" id="ARBA00037847"/>
    </source>
</evidence>
<evidence type="ECO:0000256" key="6">
    <source>
        <dbReference type="ARBA" id="ARBA00022968"/>
    </source>
</evidence>
<dbReference type="GO" id="GO:0046354">
    <property type="term" value="P:mannan biosynthetic process"/>
    <property type="evidence" value="ECO:0007669"/>
    <property type="project" value="TreeGrafter"/>
</dbReference>
<dbReference type="AlphaFoldDB" id="A0A225URY2"/>
<dbReference type="Pfam" id="PF11051">
    <property type="entry name" value="Mannosyl_trans3"/>
    <property type="match status" value="1"/>
</dbReference>
<keyword evidence="4" id="KW-0808">Transferase</keyword>
<evidence type="ECO:0000256" key="8">
    <source>
        <dbReference type="ARBA" id="ARBA00023034"/>
    </source>
</evidence>
<dbReference type="Gene3D" id="3.90.550.10">
    <property type="entry name" value="Spore Coat Polysaccharide Biosynthesis Protein SpsA, Chain A"/>
    <property type="match status" value="1"/>
</dbReference>
<proteinExistence type="inferred from homology"/>
<organism evidence="12 13">
    <name type="scientific">Phytophthora megakarya</name>
    <dbReference type="NCBI Taxonomy" id="4795"/>
    <lineage>
        <taxon>Eukaryota</taxon>
        <taxon>Sar</taxon>
        <taxon>Stramenopiles</taxon>
        <taxon>Oomycota</taxon>
        <taxon>Peronosporomycetes</taxon>
        <taxon>Peronosporales</taxon>
        <taxon>Peronosporaceae</taxon>
        <taxon>Phytophthora</taxon>
    </lineage>
</organism>
<dbReference type="PANTHER" id="PTHR31646:SF1">
    <property type="entry name" value="ALPHA-1,2-MANNOSYLTRANSFERASE MNN2"/>
    <property type="match status" value="1"/>
</dbReference>
<evidence type="ECO:0000313" key="12">
    <source>
        <dbReference type="EMBL" id="OWY95753.1"/>
    </source>
</evidence>
<evidence type="ECO:0000256" key="9">
    <source>
        <dbReference type="ARBA" id="ARBA00023136"/>
    </source>
</evidence>
<evidence type="ECO:0000256" key="3">
    <source>
        <dbReference type="ARBA" id="ARBA00009105"/>
    </source>
</evidence>
<keyword evidence="6" id="KW-0735">Signal-anchor</keyword>
<evidence type="ECO:0000256" key="11">
    <source>
        <dbReference type="SAM" id="Phobius"/>
    </source>
</evidence>
<comment type="caution">
    <text evidence="12">The sequence shown here is derived from an EMBL/GenBank/DDBJ whole genome shotgun (WGS) entry which is preliminary data.</text>
</comment>
<comment type="subcellular location">
    <subcellularLocation>
        <location evidence="10">Endomembrane system</location>
        <topology evidence="10">Single-pass membrane protein</topology>
    </subcellularLocation>
    <subcellularLocation>
        <location evidence="1">Golgi apparatus membrane</location>
    </subcellularLocation>
    <subcellularLocation>
        <location evidence="2">Membrane</location>
        <topology evidence="2">Single-pass type II membrane protein</topology>
    </subcellularLocation>
</comment>
<comment type="similarity">
    <text evidence="3">Belongs to the MNN1/MNT family.</text>
</comment>
<evidence type="ECO:0000256" key="1">
    <source>
        <dbReference type="ARBA" id="ARBA00004394"/>
    </source>
</evidence>
<evidence type="ECO:0000256" key="4">
    <source>
        <dbReference type="ARBA" id="ARBA00022679"/>
    </source>
</evidence>
<dbReference type="SUPFAM" id="SSF53448">
    <property type="entry name" value="Nucleotide-diphospho-sugar transferases"/>
    <property type="match status" value="1"/>
</dbReference>
<evidence type="ECO:0000313" key="13">
    <source>
        <dbReference type="Proteomes" id="UP000198211"/>
    </source>
</evidence>
<evidence type="ECO:0000256" key="7">
    <source>
        <dbReference type="ARBA" id="ARBA00022989"/>
    </source>
</evidence>
<accession>A0A225URY2</accession>
<keyword evidence="5 11" id="KW-0812">Transmembrane</keyword>
<dbReference type="STRING" id="4795.A0A225URY2"/>
<dbReference type="EMBL" id="NBNE01012536">
    <property type="protein sequence ID" value="OWY95753.1"/>
    <property type="molecule type" value="Genomic_DNA"/>
</dbReference>
<evidence type="ECO:0000256" key="5">
    <source>
        <dbReference type="ARBA" id="ARBA00022692"/>
    </source>
</evidence>
<gene>
    <name evidence="12" type="ORF">PHMEG_00034164</name>
</gene>
<name>A0A225URY2_9STRA</name>
<dbReference type="Proteomes" id="UP000198211">
    <property type="component" value="Unassembled WGS sequence"/>
</dbReference>
<dbReference type="InterPro" id="IPR029044">
    <property type="entry name" value="Nucleotide-diphossugar_trans"/>
</dbReference>
<evidence type="ECO:0000256" key="2">
    <source>
        <dbReference type="ARBA" id="ARBA00004606"/>
    </source>
</evidence>
<keyword evidence="8" id="KW-0333">Golgi apparatus</keyword>
<protein>
    <submittedName>
        <fullName evidence="12">Uncharacterized protein</fullName>
    </submittedName>
</protein>
<keyword evidence="7 11" id="KW-1133">Transmembrane helix</keyword>
<keyword evidence="13" id="KW-1185">Reference proteome</keyword>
<dbReference type="OrthoDB" id="430354at2759"/>